<evidence type="ECO:0000313" key="8">
    <source>
        <dbReference type="Proteomes" id="UP001429357"/>
    </source>
</evidence>
<organism evidence="7 8">
    <name type="scientific">Enterococcus diestrammenae</name>
    <dbReference type="NCBI Taxonomy" id="1155073"/>
    <lineage>
        <taxon>Bacteria</taxon>
        <taxon>Bacillati</taxon>
        <taxon>Bacillota</taxon>
        <taxon>Bacilli</taxon>
        <taxon>Lactobacillales</taxon>
        <taxon>Enterococcaceae</taxon>
        <taxon>Enterococcus</taxon>
    </lineage>
</organism>
<evidence type="ECO:0000256" key="1">
    <source>
        <dbReference type="ARBA" id="ARBA00009943"/>
    </source>
</evidence>
<name>A0ABV0F3W9_9ENTE</name>
<dbReference type="EMBL" id="MAEI02000001">
    <property type="protein sequence ID" value="MEO1782748.1"/>
    <property type="molecule type" value="Genomic_DNA"/>
</dbReference>
<protein>
    <submittedName>
        <fullName evidence="7">Serine/alanine adding enzyme</fullName>
    </submittedName>
</protein>
<dbReference type="Proteomes" id="UP001429357">
    <property type="component" value="Unassembled WGS sequence"/>
</dbReference>
<evidence type="ECO:0000256" key="5">
    <source>
        <dbReference type="ARBA" id="ARBA00023315"/>
    </source>
</evidence>
<dbReference type="InterPro" id="IPR003447">
    <property type="entry name" value="FEMABX"/>
</dbReference>
<reference evidence="7" key="1">
    <citation type="submission" date="2016-06" db="EMBL/GenBank/DDBJ databases">
        <authorList>
            <person name="Van Tyne D."/>
        </authorList>
    </citation>
    <scope>NUCLEOTIDE SEQUENCE</scope>
    <source>
        <strain evidence="7">JM9A</strain>
    </source>
</reference>
<evidence type="ECO:0000256" key="6">
    <source>
        <dbReference type="ARBA" id="ARBA00023316"/>
    </source>
</evidence>
<dbReference type="Gene3D" id="3.40.630.30">
    <property type="match status" value="2"/>
</dbReference>
<keyword evidence="5" id="KW-0012">Acyltransferase</keyword>
<dbReference type="RefSeq" id="WP_161869793.1">
    <property type="nucleotide sequence ID" value="NZ_MAEI02000001.1"/>
</dbReference>
<keyword evidence="2" id="KW-0808">Transferase</keyword>
<reference evidence="7" key="2">
    <citation type="submission" date="2024-02" db="EMBL/GenBank/DDBJ databases">
        <title>The Genome Sequence of Enterococcus diestrammenae JM9A.</title>
        <authorList>
            <person name="Earl A."/>
            <person name="Manson A."/>
            <person name="Gilmore M."/>
            <person name="Sanders J."/>
            <person name="Shea T."/>
            <person name="Howe W."/>
            <person name="Livny J."/>
            <person name="Cuomo C."/>
            <person name="Neafsey D."/>
            <person name="Birren B."/>
        </authorList>
    </citation>
    <scope>NUCLEOTIDE SEQUENCE</scope>
    <source>
        <strain evidence="7">JM9A</strain>
    </source>
</reference>
<dbReference type="PANTHER" id="PTHR36174:SF1">
    <property type="entry name" value="LIPID II:GLYCINE GLYCYLTRANSFERASE"/>
    <property type="match status" value="1"/>
</dbReference>
<proteinExistence type="inferred from homology"/>
<dbReference type="PANTHER" id="PTHR36174">
    <property type="entry name" value="LIPID II:GLYCINE GLYCYLTRANSFERASE"/>
    <property type="match status" value="1"/>
</dbReference>
<comment type="caution">
    <text evidence="7">The sequence shown here is derived from an EMBL/GenBank/DDBJ whole genome shotgun (WGS) entry which is preliminary data.</text>
</comment>
<dbReference type="SUPFAM" id="SSF55729">
    <property type="entry name" value="Acyl-CoA N-acyltransferases (Nat)"/>
    <property type="match status" value="2"/>
</dbReference>
<dbReference type="PROSITE" id="PS51191">
    <property type="entry name" value="FEMABX"/>
    <property type="match status" value="1"/>
</dbReference>
<sequence>MPILNLNDTEKVAEYDNFIETSPYGHMMQARSWSDVKNNWEHDYVYTEDENGKINSALSILSVKNDGEHAFLYAPRGPVCDPTDIGQIKALLAEAQPVVEKHNAFLLRMDPEVRYSEELVAAYKEAGFTMRASSDDAAAGHHSNPPYNMIFYLDGMTVEDVMASYLKKHRSNIRRTYRDGLTTKMFGAADPEFPEALKRLNDLLQVVAEREDIALRNLDYLKRLTAAFDDVKIFETYHPDGEVLASGMVISYNKKSFYIYAGSSNTHRNMGASTQLNQEAIEYAISRGSSEYDMGGIFSTDPKSDGLYLFKRHFVRKDDYTRFVGEIDVVFNEEVYQQFLP</sequence>
<evidence type="ECO:0000256" key="2">
    <source>
        <dbReference type="ARBA" id="ARBA00022679"/>
    </source>
</evidence>
<keyword evidence="3" id="KW-0133">Cell shape</keyword>
<dbReference type="InterPro" id="IPR016181">
    <property type="entry name" value="Acyl_CoA_acyltransferase"/>
</dbReference>
<dbReference type="Pfam" id="PF02388">
    <property type="entry name" value="FemAB"/>
    <property type="match status" value="2"/>
</dbReference>
<keyword evidence="6" id="KW-0961">Cell wall biogenesis/degradation</keyword>
<keyword evidence="4" id="KW-0573">Peptidoglycan synthesis</keyword>
<dbReference type="InterPro" id="IPR050644">
    <property type="entry name" value="PG_Glycine_Bridge_Synth"/>
</dbReference>
<evidence type="ECO:0000313" key="7">
    <source>
        <dbReference type="EMBL" id="MEO1782748.1"/>
    </source>
</evidence>
<evidence type="ECO:0000256" key="3">
    <source>
        <dbReference type="ARBA" id="ARBA00022960"/>
    </source>
</evidence>
<evidence type="ECO:0000256" key="4">
    <source>
        <dbReference type="ARBA" id="ARBA00022984"/>
    </source>
</evidence>
<gene>
    <name evidence="7" type="ORF">BAU18_002363</name>
</gene>
<keyword evidence="8" id="KW-1185">Reference proteome</keyword>
<accession>A0ABV0F3W9</accession>
<comment type="similarity">
    <text evidence="1">Belongs to the FemABX family.</text>
</comment>